<keyword evidence="3" id="KW-1185">Reference proteome</keyword>
<dbReference type="EMBL" id="AP022614">
    <property type="protein sequence ID" value="BBZ42840.1"/>
    <property type="molecule type" value="Genomic_DNA"/>
</dbReference>
<dbReference type="Proteomes" id="UP000467105">
    <property type="component" value="Chromosome"/>
</dbReference>
<feature type="chain" id="PRO_5029901295" evidence="1">
    <location>
        <begin position="23"/>
        <end position="70"/>
    </location>
</feature>
<reference evidence="2 3" key="1">
    <citation type="journal article" date="2019" name="Emerg. Microbes Infect.">
        <title>Comprehensive subspecies identification of 175 nontuberculous mycobacteria species based on 7547 genomic profiles.</title>
        <authorList>
            <person name="Matsumoto Y."/>
            <person name="Kinjo T."/>
            <person name="Motooka D."/>
            <person name="Nabeya D."/>
            <person name="Jung N."/>
            <person name="Uechi K."/>
            <person name="Horii T."/>
            <person name="Iida T."/>
            <person name="Fujita J."/>
            <person name="Nakamura S."/>
        </authorList>
    </citation>
    <scope>NUCLEOTIDE SEQUENCE [LARGE SCALE GENOMIC DNA]</scope>
    <source>
        <strain evidence="2 3">JCM 14742</strain>
    </source>
</reference>
<name>A0A7I7YLY6_9MYCO</name>
<proteinExistence type="predicted"/>
<dbReference type="OrthoDB" id="4571800at2"/>
<keyword evidence="1" id="KW-0732">Signal</keyword>
<evidence type="ECO:0000313" key="2">
    <source>
        <dbReference type="EMBL" id="BBZ42840.1"/>
    </source>
</evidence>
<dbReference type="AlphaFoldDB" id="A0A7I7YLY6"/>
<sequence length="70" mass="7356">MGQLIGVVAAAAAIAFAPVPQAPTPATTIQGDPCQVWHATTQDVAGQTLYCVRTSDGKNMYWMPHLTDGN</sequence>
<evidence type="ECO:0000313" key="3">
    <source>
        <dbReference type="Proteomes" id="UP000467105"/>
    </source>
</evidence>
<organism evidence="2 3">
    <name type="scientific">Mycobacterium parmense</name>
    <dbReference type="NCBI Taxonomy" id="185642"/>
    <lineage>
        <taxon>Bacteria</taxon>
        <taxon>Bacillati</taxon>
        <taxon>Actinomycetota</taxon>
        <taxon>Actinomycetes</taxon>
        <taxon>Mycobacteriales</taxon>
        <taxon>Mycobacteriaceae</taxon>
        <taxon>Mycobacterium</taxon>
        <taxon>Mycobacterium simiae complex</taxon>
    </lineage>
</organism>
<evidence type="ECO:0000256" key="1">
    <source>
        <dbReference type="SAM" id="SignalP"/>
    </source>
</evidence>
<feature type="signal peptide" evidence="1">
    <location>
        <begin position="1"/>
        <end position="22"/>
    </location>
</feature>
<protein>
    <submittedName>
        <fullName evidence="2">Uncharacterized protein</fullName>
    </submittedName>
</protein>
<gene>
    <name evidence="2" type="ORF">MPRM_01210</name>
</gene>
<dbReference type="RefSeq" id="WP_139825782.1">
    <property type="nucleotide sequence ID" value="NZ_JACKUX010000014.1"/>
</dbReference>
<accession>A0A7I7YLY6</accession>